<evidence type="ECO:0000313" key="3">
    <source>
        <dbReference type="Proteomes" id="UP001063166"/>
    </source>
</evidence>
<feature type="region of interest" description="Disordered" evidence="1">
    <location>
        <begin position="283"/>
        <end position="315"/>
    </location>
</feature>
<reference evidence="2" key="1">
    <citation type="submission" date="2022-07" db="EMBL/GenBank/DDBJ databases">
        <title>The genome of Lyophyllum shimeji provides insight into the initial evolution of ectomycorrhizal fungal genome.</title>
        <authorList>
            <person name="Kobayashi Y."/>
            <person name="Shibata T."/>
            <person name="Hirakawa H."/>
            <person name="Shigenobu S."/>
            <person name="Nishiyama T."/>
            <person name="Yamada A."/>
            <person name="Hasebe M."/>
            <person name="Kawaguchi M."/>
        </authorList>
    </citation>
    <scope>NUCLEOTIDE SEQUENCE</scope>
    <source>
        <strain evidence="2">AT787</strain>
    </source>
</reference>
<feature type="compositionally biased region" description="Gly residues" evidence="1">
    <location>
        <begin position="106"/>
        <end position="116"/>
    </location>
</feature>
<feature type="compositionally biased region" description="Basic and acidic residues" evidence="1">
    <location>
        <begin position="283"/>
        <end position="293"/>
    </location>
</feature>
<feature type="compositionally biased region" description="Low complexity" evidence="1">
    <location>
        <begin position="148"/>
        <end position="178"/>
    </location>
</feature>
<evidence type="ECO:0000256" key="1">
    <source>
        <dbReference type="SAM" id="MobiDB-lite"/>
    </source>
</evidence>
<proteinExistence type="predicted"/>
<keyword evidence="3" id="KW-1185">Reference proteome</keyword>
<name>A0A9P3PST6_LYOSH</name>
<dbReference type="EMBL" id="BRPK01000008">
    <property type="protein sequence ID" value="GLB40636.1"/>
    <property type="molecule type" value="Genomic_DNA"/>
</dbReference>
<feature type="region of interest" description="Disordered" evidence="1">
    <location>
        <begin position="430"/>
        <end position="458"/>
    </location>
</feature>
<comment type="caution">
    <text evidence="2">The sequence shown here is derived from an EMBL/GenBank/DDBJ whole genome shotgun (WGS) entry which is preliminary data.</text>
</comment>
<feature type="compositionally biased region" description="Acidic residues" evidence="1">
    <location>
        <begin position="437"/>
        <end position="458"/>
    </location>
</feature>
<feature type="compositionally biased region" description="Basic and acidic residues" evidence="1">
    <location>
        <begin position="302"/>
        <end position="315"/>
    </location>
</feature>
<gene>
    <name evidence="2" type="ORF">LshimejAT787_0805070</name>
</gene>
<sequence length="458" mass="49003">MSNANEVTPFALRFALRNLIGDAEFVKTGSYPQPGTQEFGQWVEGFSHQLGIWRRRGETAPDLRWDDEDEVVGAVAALIQGRAEYVGLTELQGIAGGEVNAAAGSVGDGEGGGTGGDESDDEARVAKEVGSGGGTEDESGGEGKAPAKARTTVATRGTTAATRGAAAAAVGKAMRMAGTARPSPRPTRRKTVPVAAPSDEESEAEVGPALGKRKRPATVVEEDEETRPAQKGRGPAVNEPPCDQCTRARQTTLCTRRDAGRRTGACVPCATKKARCSLANAVKEEREGDEARSKGKGRARATRREQREEAEVTERVARGHAGVYHPVTGAPMAGPSRPTRLAPARVPEGQSVLAHSFPFAPLQYTGDEDLGSLRHDFEATQIVMRELRQRSVRLRLALWRLDNELRQVEAGLAVAREAQDRTCAELARRNGGADAAEVSEVESEWDKDEEEEEFLGME</sequence>
<dbReference type="AlphaFoldDB" id="A0A9P3PST6"/>
<accession>A0A9P3PST6</accession>
<protein>
    <submittedName>
        <fullName evidence="2">Uncharacterized protein</fullName>
    </submittedName>
</protein>
<feature type="region of interest" description="Disordered" evidence="1">
    <location>
        <begin position="104"/>
        <end position="243"/>
    </location>
</feature>
<organism evidence="2 3">
    <name type="scientific">Lyophyllum shimeji</name>
    <name type="common">Hon-shimeji</name>
    <name type="synonym">Tricholoma shimeji</name>
    <dbReference type="NCBI Taxonomy" id="47721"/>
    <lineage>
        <taxon>Eukaryota</taxon>
        <taxon>Fungi</taxon>
        <taxon>Dikarya</taxon>
        <taxon>Basidiomycota</taxon>
        <taxon>Agaricomycotina</taxon>
        <taxon>Agaricomycetes</taxon>
        <taxon>Agaricomycetidae</taxon>
        <taxon>Agaricales</taxon>
        <taxon>Tricholomatineae</taxon>
        <taxon>Lyophyllaceae</taxon>
        <taxon>Lyophyllum</taxon>
    </lineage>
</organism>
<dbReference type="Proteomes" id="UP001063166">
    <property type="component" value="Unassembled WGS sequence"/>
</dbReference>
<evidence type="ECO:0000313" key="2">
    <source>
        <dbReference type="EMBL" id="GLB40636.1"/>
    </source>
</evidence>